<evidence type="ECO:0000313" key="3">
    <source>
        <dbReference type="Proteomes" id="UP000660262"/>
    </source>
</evidence>
<name>A0A830H6R3_9CHLO</name>
<sequence>MSTTEEEGPKWSNGWTDFFAEAGAKSKAKDDALEKCKAMAARVRTAERANGATPPPAKLRSCVDATGMRRGKCTVAYTNCLGYWRAALPGAGVYDNLRDICVKCGCKAALHEELGLEEDRQRSAPPPPPPAPTDEELDGMGAGALLRLLRERGVSAPNGLTEKKELLAFVRQVLRAQSSSTTR</sequence>
<keyword evidence="3" id="KW-1185">Reference proteome</keyword>
<accession>A0A830H6R3</accession>
<dbReference type="EMBL" id="BNJQ01000004">
    <property type="protein sequence ID" value="GHP02725.1"/>
    <property type="molecule type" value="Genomic_DNA"/>
</dbReference>
<proteinExistence type="predicted"/>
<evidence type="ECO:0000256" key="1">
    <source>
        <dbReference type="SAM" id="MobiDB-lite"/>
    </source>
</evidence>
<evidence type="ECO:0000313" key="2">
    <source>
        <dbReference type="EMBL" id="GHP02725.1"/>
    </source>
</evidence>
<reference evidence="2" key="1">
    <citation type="submission" date="2020-10" db="EMBL/GenBank/DDBJ databases">
        <title>Unveiling of a novel bifunctional photoreceptor, Dualchrome1, isolated from a cosmopolitan green alga.</title>
        <authorList>
            <person name="Suzuki S."/>
            <person name="Kawachi M."/>
        </authorList>
    </citation>
    <scope>NUCLEOTIDE SEQUENCE</scope>
    <source>
        <strain evidence="2">NIES 2893</strain>
    </source>
</reference>
<dbReference type="Proteomes" id="UP000660262">
    <property type="component" value="Unassembled WGS sequence"/>
</dbReference>
<feature type="region of interest" description="Disordered" evidence="1">
    <location>
        <begin position="116"/>
        <end position="142"/>
    </location>
</feature>
<gene>
    <name evidence="2" type="ORF">PPROV_000148000</name>
</gene>
<organism evidence="2 3">
    <name type="scientific">Pycnococcus provasolii</name>
    <dbReference type="NCBI Taxonomy" id="41880"/>
    <lineage>
        <taxon>Eukaryota</taxon>
        <taxon>Viridiplantae</taxon>
        <taxon>Chlorophyta</taxon>
        <taxon>Pseudoscourfieldiophyceae</taxon>
        <taxon>Pseudoscourfieldiales</taxon>
        <taxon>Pycnococcaceae</taxon>
        <taxon>Pycnococcus</taxon>
    </lineage>
</organism>
<comment type="caution">
    <text evidence="2">The sequence shown here is derived from an EMBL/GenBank/DDBJ whole genome shotgun (WGS) entry which is preliminary data.</text>
</comment>
<dbReference type="AlphaFoldDB" id="A0A830H6R3"/>
<protein>
    <submittedName>
        <fullName evidence="2">Uncharacterized protein</fullName>
    </submittedName>
</protein>